<protein>
    <submittedName>
        <fullName evidence="1">Uncharacterized protein</fullName>
    </submittedName>
</protein>
<reference evidence="1 2" key="1">
    <citation type="submission" date="2020-05" db="EMBL/GenBank/DDBJ databases">
        <authorList>
            <person name="Brown Z."/>
            <person name="Glynn A."/>
            <person name="Broussard G.W."/>
        </authorList>
    </citation>
    <scope>NUCLEOTIDE SEQUENCE [LARGE SCALE GENOMIC DNA]</scope>
</reference>
<gene>
    <name evidence="1" type="ORF">RIVER4_4</name>
</gene>
<dbReference type="EMBL" id="MT448617">
    <property type="protein sequence ID" value="QKN84666.1"/>
    <property type="molecule type" value="Genomic_DNA"/>
</dbReference>
<proteinExistence type="predicted"/>
<evidence type="ECO:0000313" key="2">
    <source>
        <dbReference type="Proteomes" id="UP000509572"/>
    </source>
</evidence>
<dbReference type="Proteomes" id="UP000509572">
    <property type="component" value="Segment"/>
</dbReference>
<name>A0A6M9YZY4_9CAUD</name>
<evidence type="ECO:0000313" key="1">
    <source>
        <dbReference type="EMBL" id="QKN84666.1"/>
    </source>
</evidence>
<organism evidence="1 2">
    <name type="scientific">Vibrio phage River4</name>
    <dbReference type="NCBI Taxonomy" id="2736288"/>
    <lineage>
        <taxon>Viruses</taxon>
        <taxon>Duplodnaviria</taxon>
        <taxon>Heunggongvirae</taxon>
        <taxon>Uroviricota</taxon>
        <taxon>Caudoviricetes</taxon>
        <taxon>Demerecviridae</taxon>
        <taxon>Ermolyevavirinae</taxon>
        <taxon>Thalassavirus</taxon>
        <taxon>Thalassavirus river4</taxon>
    </lineage>
</organism>
<keyword evidence="2" id="KW-1185">Reference proteome</keyword>
<accession>A0A6M9YZY4</accession>
<sequence length="48" mass="5726">MVCLNLTYRHTISMEFDNWATALKWAAQNGKPFYTVRMDYNKILVIEK</sequence>